<sequence length="439" mass="46111">MFETAFALGLTQFARSLSFPERLSQRPVRNAALEPWRLRNTGMDALYYDVKALTADEAFYISDSLASEGLIMIVPPTGGGMLTLCDSVEEFRLRGGRQVRAMAVAGIGGSAIGAAAFARNVADAIDAPVAAVVSGYGLGDLLNEAIGGAFLFGWLGHVRSNLEVIDDVVGRPKLGAYGKRDEDADSGRKTGLDADTVATLLADPTLSFTLIAGHSRGNRVIADALYALKDADKARLETLANSARIVTFGGRIKMPEAFTEVIDVVGELDWFGEINSRPKIATDIKVPFCGHSTNTDLPTALQVTKILEQILSGQAPAASAPPDVVAVEPIPAFVPKVEAAVPEPQAPAAEPAEAEAVPVLVEAAPDPVMIEPEPELPTAPLPEALETAETEAAQAAAAAIAEEVAPSKDAEPAPEVQKAATPIMVPLPRGKTRRPRAKT</sequence>
<evidence type="ECO:0008006" key="4">
    <source>
        <dbReference type="Google" id="ProtNLM"/>
    </source>
</evidence>
<evidence type="ECO:0000256" key="1">
    <source>
        <dbReference type="SAM" id="MobiDB-lite"/>
    </source>
</evidence>
<name>A0ABU0GCX0_9HYPH</name>
<evidence type="ECO:0000313" key="3">
    <source>
        <dbReference type="Proteomes" id="UP001238496"/>
    </source>
</evidence>
<protein>
    <recommendedName>
        <fullName evidence="4">Cell envelope biogenesis protein OmpA</fullName>
    </recommendedName>
</protein>
<feature type="region of interest" description="Disordered" evidence="1">
    <location>
        <begin position="397"/>
        <end position="439"/>
    </location>
</feature>
<feature type="compositionally biased region" description="Basic residues" evidence="1">
    <location>
        <begin position="430"/>
        <end position="439"/>
    </location>
</feature>
<proteinExistence type="predicted"/>
<dbReference type="Proteomes" id="UP001238496">
    <property type="component" value="Unassembled WGS sequence"/>
</dbReference>
<dbReference type="RefSeq" id="WP_307376743.1">
    <property type="nucleotide sequence ID" value="NZ_JAUSUW010000017.1"/>
</dbReference>
<dbReference type="EMBL" id="JAUSUW010000017">
    <property type="protein sequence ID" value="MDQ0423197.1"/>
    <property type="molecule type" value="Genomic_DNA"/>
</dbReference>
<accession>A0ABU0GCX0</accession>
<keyword evidence="3" id="KW-1185">Reference proteome</keyword>
<comment type="caution">
    <text evidence="2">The sequence shown here is derived from an EMBL/GenBank/DDBJ whole genome shotgun (WGS) entry which is preliminary data.</text>
</comment>
<gene>
    <name evidence="2" type="ORF">J2045_004249</name>
</gene>
<organism evidence="2 3">
    <name type="scientific">Peteryoungia aggregata LMG 23059</name>
    <dbReference type="NCBI Taxonomy" id="1368425"/>
    <lineage>
        <taxon>Bacteria</taxon>
        <taxon>Pseudomonadati</taxon>
        <taxon>Pseudomonadota</taxon>
        <taxon>Alphaproteobacteria</taxon>
        <taxon>Hyphomicrobiales</taxon>
        <taxon>Rhizobiaceae</taxon>
        <taxon>Peteryoungia</taxon>
    </lineage>
</organism>
<reference evidence="2 3" key="1">
    <citation type="submission" date="2023-07" db="EMBL/GenBank/DDBJ databases">
        <title>Genomic Encyclopedia of Type Strains, Phase IV (KMG-IV): sequencing the most valuable type-strain genomes for metagenomic binning, comparative biology and taxonomic classification.</title>
        <authorList>
            <person name="Goeker M."/>
        </authorList>
    </citation>
    <scope>NUCLEOTIDE SEQUENCE [LARGE SCALE GENOMIC DNA]</scope>
    <source>
        <strain evidence="2 3">DSM 1111</strain>
    </source>
</reference>
<evidence type="ECO:0000313" key="2">
    <source>
        <dbReference type="EMBL" id="MDQ0423197.1"/>
    </source>
</evidence>